<protein>
    <submittedName>
        <fullName evidence="2">Uncharacterized protein</fullName>
    </submittedName>
</protein>
<sequence length="79" mass="8693">MKKLLLILVFACGCHWAQAQLQATLNVDSNPTPELSEWVNRNNLAILTVTNPVAGLTIDYQIKVSLLLDGDVKLISAQF</sequence>
<feature type="non-terminal residue" evidence="2">
    <location>
        <position position="79"/>
    </location>
</feature>
<evidence type="ECO:0000313" key="3">
    <source>
        <dbReference type="Proteomes" id="UP001194729"/>
    </source>
</evidence>
<dbReference type="EMBL" id="JADKYU010000577">
    <property type="protein sequence ID" value="MBF4984880.1"/>
    <property type="molecule type" value="Genomic_DNA"/>
</dbReference>
<feature type="chain" id="PRO_5047446241" evidence="1">
    <location>
        <begin position="20"/>
        <end position="79"/>
    </location>
</feature>
<name>A0ABS0A6B3_9FLAO</name>
<organism evidence="2 3">
    <name type="scientific">Nonlabens mediterrranea</name>
    <dbReference type="NCBI Taxonomy" id="1419947"/>
    <lineage>
        <taxon>Bacteria</taxon>
        <taxon>Pseudomonadati</taxon>
        <taxon>Bacteroidota</taxon>
        <taxon>Flavobacteriia</taxon>
        <taxon>Flavobacteriales</taxon>
        <taxon>Flavobacteriaceae</taxon>
        <taxon>Nonlabens</taxon>
    </lineage>
</organism>
<evidence type="ECO:0000256" key="1">
    <source>
        <dbReference type="SAM" id="SignalP"/>
    </source>
</evidence>
<dbReference type="Proteomes" id="UP001194729">
    <property type="component" value="Unassembled WGS sequence"/>
</dbReference>
<keyword evidence="3" id="KW-1185">Reference proteome</keyword>
<keyword evidence="1" id="KW-0732">Signal</keyword>
<feature type="signal peptide" evidence="1">
    <location>
        <begin position="1"/>
        <end position="19"/>
    </location>
</feature>
<reference evidence="2 3" key="1">
    <citation type="submission" date="2020-11" db="EMBL/GenBank/DDBJ databases">
        <title>P. mediterranea TC4 genome.</title>
        <authorList>
            <person name="Molmeret M."/>
        </authorList>
    </citation>
    <scope>NUCLEOTIDE SEQUENCE [LARGE SCALE GENOMIC DNA]</scope>
    <source>
        <strain evidence="2 3">TC4</strain>
    </source>
</reference>
<evidence type="ECO:0000313" key="2">
    <source>
        <dbReference type="EMBL" id="MBF4984880.1"/>
    </source>
</evidence>
<gene>
    <name evidence="2" type="ORF">FNJ87_11230</name>
</gene>
<accession>A0ABS0A6B3</accession>
<comment type="caution">
    <text evidence="2">The sequence shown here is derived from an EMBL/GenBank/DDBJ whole genome shotgun (WGS) entry which is preliminary data.</text>
</comment>
<proteinExistence type="predicted"/>